<sequence length="80" mass="8295">PDYVDLVEAMGGQCITIGRGGVSLNPLDTGNTAAAAEDLPKPGSPRTNIEGLEIMPALNHEIGSKQTGERLPPFSHCPNG</sequence>
<dbReference type="Proteomes" id="UP001284901">
    <property type="component" value="Unassembled WGS sequence"/>
</dbReference>
<gene>
    <name evidence="1" type="ORF">R6P33_09635</name>
</gene>
<evidence type="ECO:0008006" key="3">
    <source>
        <dbReference type="Google" id="ProtNLM"/>
    </source>
</evidence>
<feature type="non-terminal residue" evidence="1">
    <location>
        <position position="80"/>
    </location>
</feature>
<dbReference type="EMBL" id="JAWNFY010000070">
    <property type="protein sequence ID" value="MDY5147266.1"/>
    <property type="molecule type" value="Genomic_DNA"/>
</dbReference>
<accession>A0ABU5GEP9</accession>
<reference evidence="1 2" key="1">
    <citation type="submission" date="2023-10" db="EMBL/GenBank/DDBJ databases">
        <title>Whole Genome based description of the genera Actinobaculum and Actinotignum reveals a complex phylogenetic relationship within the species included in the genus Actinotignum.</title>
        <authorList>
            <person name="Jensen C.S."/>
            <person name="Dargis R."/>
            <person name="Kemp M."/>
            <person name="Christensen J.J."/>
        </authorList>
    </citation>
    <scope>NUCLEOTIDE SEQUENCE [LARGE SCALE GENOMIC DNA]</scope>
    <source>
        <strain evidence="1 2">SLA_B089</strain>
    </source>
</reference>
<protein>
    <recommendedName>
        <fullName evidence="3">UDP-N-acetylglucosamine 1-carboxyvinyltransferase</fullName>
    </recommendedName>
</protein>
<name>A0ABU5GEP9_9ACTO</name>
<evidence type="ECO:0000313" key="1">
    <source>
        <dbReference type="EMBL" id="MDY5147266.1"/>
    </source>
</evidence>
<evidence type="ECO:0000313" key="2">
    <source>
        <dbReference type="Proteomes" id="UP001284901"/>
    </source>
</evidence>
<keyword evidence="2" id="KW-1185">Reference proteome</keyword>
<comment type="caution">
    <text evidence="1">The sequence shown here is derived from an EMBL/GenBank/DDBJ whole genome shotgun (WGS) entry which is preliminary data.</text>
</comment>
<dbReference type="RefSeq" id="WP_320754612.1">
    <property type="nucleotide sequence ID" value="NZ_JAWNFY010000070.1"/>
</dbReference>
<feature type="non-terminal residue" evidence="1">
    <location>
        <position position="1"/>
    </location>
</feature>
<organism evidence="1 2">
    <name type="scientific">Actinotignum timonense</name>
    <dbReference type="NCBI Taxonomy" id="1870995"/>
    <lineage>
        <taxon>Bacteria</taxon>
        <taxon>Bacillati</taxon>
        <taxon>Actinomycetota</taxon>
        <taxon>Actinomycetes</taxon>
        <taxon>Actinomycetales</taxon>
        <taxon>Actinomycetaceae</taxon>
        <taxon>Actinotignum</taxon>
    </lineage>
</organism>
<proteinExistence type="predicted"/>